<sequence>MTNWTEAISLHMPLLIPSRDCYCYCSQNTLLIYVQGVKDTKDGMHNSEETFDDDDIEIQEGEVTCTFLDGIISITFSDRIQSLTERSFDETLVVKLLGRRIGYTTL</sequence>
<proteinExistence type="predicted"/>
<evidence type="ECO:0000313" key="1">
    <source>
        <dbReference type="EMBL" id="KAK9005857.1"/>
    </source>
</evidence>
<reference evidence="1 2" key="1">
    <citation type="journal article" date="2024" name="G3 (Bethesda)">
        <title>Genome assembly of Hibiscus sabdariffa L. provides insights into metabolisms of medicinal natural products.</title>
        <authorList>
            <person name="Kim T."/>
        </authorList>
    </citation>
    <scope>NUCLEOTIDE SEQUENCE [LARGE SCALE GENOMIC DNA]</scope>
    <source>
        <strain evidence="1">TK-2024</strain>
        <tissue evidence="1">Old leaves</tissue>
    </source>
</reference>
<evidence type="ECO:0000313" key="2">
    <source>
        <dbReference type="Proteomes" id="UP001396334"/>
    </source>
</evidence>
<comment type="caution">
    <text evidence="1">The sequence shown here is derived from an EMBL/GenBank/DDBJ whole genome shotgun (WGS) entry which is preliminary data.</text>
</comment>
<accession>A0ABR2QZJ9</accession>
<dbReference type="EMBL" id="JBBPBN010000030">
    <property type="protein sequence ID" value="KAK9005857.1"/>
    <property type="molecule type" value="Genomic_DNA"/>
</dbReference>
<keyword evidence="2" id="KW-1185">Reference proteome</keyword>
<gene>
    <name evidence="1" type="ORF">V6N11_043277</name>
</gene>
<name>A0ABR2QZJ9_9ROSI</name>
<organism evidence="1 2">
    <name type="scientific">Hibiscus sabdariffa</name>
    <name type="common">roselle</name>
    <dbReference type="NCBI Taxonomy" id="183260"/>
    <lineage>
        <taxon>Eukaryota</taxon>
        <taxon>Viridiplantae</taxon>
        <taxon>Streptophyta</taxon>
        <taxon>Embryophyta</taxon>
        <taxon>Tracheophyta</taxon>
        <taxon>Spermatophyta</taxon>
        <taxon>Magnoliopsida</taxon>
        <taxon>eudicotyledons</taxon>
        <taxon>Gunneridae</taxon>
        <taxon>Pentapetalae</taxon>
        <taxon>rosids</taxon>
        <taxon>malvids</taxon>
        <taxon>Malvales</taxon>
        <taxon>Malvaceae</taxon>
        <taxon>Malvoideae</taxon>
        <taxon>Hibiscus</taxon>
    </lineage>
</organism>
<dbReference type="Proteomes" id="UP001396334">
    <property type="component" value="Unassembled WGS sequence"/>
</dbReference>
<protein>
    <submittedName>
        <fullName evidence="1">Uncharacterized protein</fullName>
    </submittedName>
</protein>